<dbReference type="AlphaFoldDB" id="A0A7W4QAX4"/>
<organism evidence="2 3">
    <name type="scientific">Aquipseudomonas ullengensis</name>
    <dbReference type="NCBI Taxonomy" id="2759166"/>
    <lineage>
        <taxon>Bacteria</taxon>
        <taxon>Pseudomonadati</taxon>
        <taxon>Pseudomonadota</taxon>
        <taxon>Gammaproteobacteria</taxon>
        <taxon>Pseudomonadales</taxon>
        <taxon>Pseudomonadaceae</taxon>
        <taxon>Aquipseudomonas</taxon>
    </lineage>
</organism>
<dbReference type="RefSeq" id="WP_183089638.1">
    <property type="nucleotide sequence ID" value="NZ_JACJUD010000004.1"/>
</dbReference>
<dbReference type="Proteomes" id="UP000542720">
    <property type="component" value="Unassembled WGS sequence"/>
</dbReference>
<comment type="caution">
    <text evidence="2">The sequence shown here is derived from an EMBL/GenBank/DDBJ whole genome shotgun (WGS) entry which is preliminary data.</text>
</comment>
<gene>
    <name evidence="2" type="ORF">H3H51_13855</name>
</gene>
<dbReference type="Pfam" id="PF16234">
    <property type="entry name" value="DUF4892"/>
    <property type="match status" value="1"/>
</dbReference>
<protein>
    <submittedName>
        <fullName evidence="2">DUF4892 domain-containing protein</fullName>
    </submittedName>
</protein>
<reference evidence="2 3" key="1">
    <citation type="submission" date="2020-08" db="EMBL/GenBank/DDBJ databases">
        <authorList>
            <person name="Kim C.M."/>
        </authorList>
    </citation>
    <scope>NUCLEOTIDE SEQUENCE [LARGE SCALE GENOMIC DNA]</scope>
    <source>
        <strain evidence="2 3">UL070</strain>
    </source>
</reference>
<proteinExistence type="predicted"/>
<keyword evidence="3" id="KW-1185">Reference proteome</keyword>
<accession>A0A7W4QAX4</accession>
<evidence type="ECO:0000313" key="2">
    <source>
        <dbReference type="EMBL" id="MBB2496109.1"/>
    </source>
</evidence>
<keyword evidence="1" id="KW-0732">Signal</keyword>
<name>A0A7W4QAX4_9GAMM</name>
<dbReference type="EMBL" id="JACJUD010000004">
    <property type="protein sequence ID" value="MBB2496109.1"/>
    <property type="molecule type" value="Genomic_DNA"/>
</dbReference>
<feature type="chain" id="PRO_5031183936" evidence="1">
    <location>
        <begin position="18"/>
        <end position="266"/>
    </location>
</feature>
<evidence type="ECO:0000256" key="1">
    <source>
        <dbReference type="SAM" id="SignalP"/>
    </source>
</evidence>
<sequence>MRLSLFFCLFLSPVVLADDLPGSSDLPILPRFAHAEIVDYSDAADVERRYPRGELRRISGQLRVEREVLAEGRLRALTYRLPDGHSPSEALAHARKTLLDGGAQLLYWCEGRECGSSNLWANALFGNAKLFGPDERQSFILLRLAEPQQNSLLALYGITRGNRRVYLQVEQLDADQAVADQLPTASTLLRQLRVHGDLKLPQLSELDTQWSELLARTLNLDSTLRVSLTGPQAEAWRAALVEQGVRSSRLEAGSGGAAGLQLQSLP</sequence>
<feature type="signal peptide" evidence="1">
    <location>
        <begin position="1"/>
        <end position="17"/>
    </location>
</feature>
<evidence type="ECO:0000313" key="3">
    <source>
        <dbReference type="Proteomes" id="UP000542720"/>
    </source>
</evidence>
<dbReference type="InterPro" id="IPR032608">
    <property type="entry name" value="DUF4892"/>
</dbReference>